<organism evidence="6 7">
    <name type="scientific">Romanomermis culicivorax</name>
    <name type="common">Nematode worm</name>
    <dbReference type="NCBI Taxonomy" id="13658"/>
    <lineage>
        <taxon>Eukaryota</taxon>
        <taxon>Metazoa</taxon>
        <taxon>Ecdysozoa</taxon>
        <taxon>Nematoda</taxon>
        <taxon>Enoplea</taxon>
        <taxon>Dorylaimia</taxon>
        <taxon>Mermithida</taxon>
        <taxon>Mermithoidea</taxon>
        <taxon>Mermithidae</taxon>
        <taxon>Romanomermis</taxon>
    </lineage>
</organism>
<dbReference type="PROSITE" id="PS50081">
    <property type="entry name" value="ZF_DAG_PE_2"/>
    <property type="match status" value="2"/>
</dbReference>
<dbReference type="WBParaSite" id="nRc.2.0.1.t23679-RA">
    <property type="protein sequence ID" value="nRc.2.0.1.t23679-RA"/>
    <property type="gene ID" value="nRc.2.0.1.g23679"/>
</dbReference>
<evidence type="ECO:0000256" key="3">
    <source>
        <dbReference type="ARBA" id="ARBA00022837"/>
    </source>
</evidence>
<accession>A0A915JB21</accession>
<dbReference type="InterPro" id="IPR018247">
    <property type="entry name" value="EF_Hand_1_Ca_BS"/>
</dbReference>
<dbReference type="GO" id="GO:0007165">
    <property type="term" value="P:signal transduction"/>
    <property type="evidence" value="ECO:0007669"/>
    <property type="project" value="InterPro"/>
</dbReference>
<dbReference type="InterPro" id="IPR038199">
    <property type="entry name" value="DGK_typeI_N_sf"/>
</dbReference>
<dbReference type="PROSITE" id="PS00479">
    <property type="entry name" value="ZF_DAG_PE_1"/>
    <property type="match status" value="1"/>
</dbReference>
<reference evidence="7" key="1">
    <citation type="submission" date="2022-11" db="UniProtKB">
        <authorList>
            <consortium name="WormBaseParasite"/>
        </authorList>
    </citation>
    <scope>IDENTIFICATION</scope>
</reference>
<dbReference type="Proteomes" id="UP000887565">
    <property type="component" value="Unplaced"/>
</dbReference>
<evidence type="ECO:0000256" key="1">
    <source>
        <dbReference type="ARBA" id="ARBA00022723"/>
    </source>
</evidence>
<dbReference type="PROSITE" id="PS00018">
    <property type="entry name" value="EF_HAND_1"/>
    <property type="match status" value="2"/>
</dbReference>
<feature type="domain" description="Phorbol-ester/DAG-type" evidence="4">
    <location>
        <begin position="335"/>
        <end position="407"/>
    </location>
</feature>
<dbReference type="GO" id="GO:0005886">
    <property type="term" value="C:plasma membrane"/>
    <property type="evidence" value="ECO:0007669"/>
    <property type="project" value="TreeGrafter"/>
</dbReference>
<keyword evidence="6" id="KW-1185">Reference proteome</keyword>
<dbReference type="Pfam" id="PF00130">
    <property type="entry name" value="C1_1"/>
    <property type="match status" value="1"/>
</dbReference>
<evidence type="ECO:0000313" key="6">
    <source>
        <dbReference type="Proteomes" id="UP000887565"/>
    </source>
</evidence>
<evidence type="ECO:0000256" key="2">
    <source>
        <dbReference type="ARBA" id="ARBA00022833"/>
    </source>
</evidence>
<dbReference type="Pfam" id="PF13499">
    <property type="entry name" value="EF-hand_7"/>
    <property type="match status" value="1"/>
</dbReference>
<feature type="domain" description="EF-hand" evidence="5">
    <location>
        <begin position="285"/>
        <end position="320"/>
    </location>
</feature>
<dbReference type="InterPro" id="IPR002048">
    <property type="entry name" value="EF_hand_dom"/>
</dbReference>
<dbReference type="SMART" id="SM00054">
    <property type="entry name" value="EFh"/>
    <property type="match status" value="2"/>
</dbReference>
<keyword evidence="2" id="KW-0862">Zinc</keyword>
<keyword evidence="3" id="KW-0106">Calcium</keyword>
<dbReference type="AlphaFoldDB" id="A0A915JB21"/>
<evidence type="ECO:0000259" key="4">
    <source>
        <dbReference type="PROSITE" id="PS50081"/>
    </source>
</evidence>
<dbReference type="FunFam" id="1.10.238.10:FF:000017">
    <property type="entry name" value="Diacylglycerol kinase"/>
    <property type="match status" value="1"/>
</dbReference>
<dbReference type="PANTHER" id="PTHR11255:SF48">
    <property type="entry name" value="DIACYLGLYCEROL KINASE 1"/>
    <property type="match status" value="1"/>
</dbReference>
<dbReference type="GO" id="GO:0005509">
    <property type="term" value="F:calcium ion binding"/>
    <property type="evidence" value="ECO:0007669"/>
    <property type="project" value="InterPro"/>
</dbReference>
<dbReference type="SUPFAM" id="SSF57889">
    <property type="entry name" value="Cysteine-rich domain"/>
    <property type="match status" value="2"/>
</dbReference>
<dbReference type="InterPro" id="IPR037607">
    <property type="entry name" value="DGK"/>
</dbReference>
<dbReference type="InterPro" id="IPR011992">
    <property type="entry name" value="EF-hand-dom_pair"/>
</dbReference>
<dbReference type="InterPro" id="IPR046349">
    <property type="entry name" value="C1-like_sf"/>
</dbReference>
<dbReference type="InterPro" id="IPR029477">
    <property type="entry name" value="DAG_kinase_typeI_N"/>
</dbReference>
<name>A0A915JB21_ROMCU</name>
<dbReference type="Gene3D" id="1.10.238.10">
    <property type="entry name" value="EF-hand"/>
    <property type="match status" value="1"/>
</dbReference>
<dbReference type="PROSITE" id="PS50222">
    <property type="entry name" value="EF_HAND_2"/>
    <property type="match status" value="2"/>
</dbReference>
<dbReference type="PANTHER" id="PTHR11255">
    <property type="entry name" value="DIACYLGLYCEROL KINASE"/>
    <property type="match status" value="1"/>
</dbReference>
<dbReference type="SMART" id="SM00109">
    <property type="entry name" value="C1"/>
    <property type="match status" value="2"/>
</dbReference>
<evidence type="ECO:0000313" key="7">
    <source>
        <dbReference type="WBParaSite" id="nRc.2.0.1.t23679-RA"/>
    </source>
</evidence>
<dbReference type="PRINTS" id="PR00450">
    <property type="entry name" value="RECOVERIN"/>
</dbReference>
<feature type="domain" description="Phorbol-ester/DAG-type" evidence="4">
    <location>
        <begin position="421"/>
        <end position="467"/>
    </location>
</feature>
<sequence length="559" mass="63885">MTEKLVKLLIQVELIAFIPVDLTGLLYFAIRCAHGRTSLNHNSIEALRKYIPNNYLSDAKRRQIWRSIFLKRRKTHFFIDSDSGNKQNIYNSVLCASDKLLKDVIDKFTLKDIADSTENDKCDNEFVRYATFKRFMDVYLDADLPALLCKHLFDSFVEKQSGNVTNVLNLESSDSPASLISQQKFCRKLLLKKTSSSQTLDSPNIAPSLNTVENSAKTKNDSKVPFKDIACYLALLENGKPEQKLEFMFHLYDKDGNGYLDSKEIENIIEQMMSVAVYLNWDTVELKSILQQMLKEIDYDEDGTVSLEEWLRGGLTTIPLLVLLGFDMNVRDDGSHLWRLHHFSRPAYCNLCLKMLVGFAGRQGLCCTLGNYLKKSNAKSKNRSCVRFIVCKYTVHERCVHRAPNNCINTYVKTMKGDPMSHHWVESNRSEKCAKCKRNVHALEGKRCRWCRYTLHSVCVTEWNRECDLGLLRYHILPPSSIFPVILQQRANTPKSSGIFLPRRKKSSISSPLSFQITPKPDTRPLVVFINPKSGGKQGEKVIPPISLCYGPACMHARV</sequence>
<keyword evidence="1" id="KW-0479">Metal-binding</keyword>
<proteinExistence type="predicted"/>
<dbReference type="Gene3D" id="3.30.60.20">
    <property type="match status" value="2"/>
</dbReference>
<dbReference type="InterPro" id="IPR002219">
    <property type="entry name" value="PKC_DAG/PE"/>
</dbReference>
<dbReference type="Gene3D" id="1.10.238.110">
    <property type="entry name" value="Diacylglycerol kinase alpha"/>
    <property type="match status" value="2"/>
</dbReference>
<dbReference type="CDD" id="cd00051">
    <property type="entry name" value="EFh"/>
    <property type="match status" value="1"/>
</dbReference>
<dbReference type="GO" id="GO:0004143">
    <property type="term" value="F:ATP-dependent diacylglycerol kinase activity"/>
    <property type="evidence" value="ECO:0007669"/>
    <property type="project" value="InterPro"/>
</dbReference>
<dbReference type="SUPFAM" id="SSF47473">
    <property type="entry name" value="EF-hand"/>
    <property type="match status" value="2"/>
</dbReference>
<evidence type="ECO:0000259" key="5">
    <source>
        <dbReference type="PROSITE" id="PS50222"/>
    </source>
</evidence>
<dbReference type="Pfam" id="PF14513">
    <property type="entry name" value="DAG_kinase_N"/>
    <property type="match status" value="1"/>
</dbReference>
<feature type="domain" description="EF-hand" evidence="5">
    <location>
        <begin position="240"/>
        <end position="275"/>
    </location>
</feature>
<protein>
    <submittedName>
        <fullName evidence="7">Diacylglycerol kinase gamma</fullName>
    </submittedName>
</protein>